<sequence length="69" mass="7053">MRKDVSIGRVRMLSSCCQMSVLSLVIVTLGIGHAEADGVADGVADLEGNGLVEGVSELSEEALTGSTMS</sequence>
<dbReference type="Proteomes" id="UP001163127">
    <property type="component" value="Chromosome"/>
</dbReference>
<dbReference type="AlphaFoldDB" id="A0AA47FG61"/>
<dbReference type="EMBL" id="CP113787">
    <property type="protein sequence ID" value="WAL42595.1"/>
    <property type="molecule type" value="Genomic_DNA"/>
</dbReference>
<evidence type="ECO:0000313" key="1">
    <source>
        <dbReference type="EMBL" id="WAL42595.1"/>
    </source>
</evidence>
<gene>
    <name evidence="1" type="ORF">OFA60_11190</name>
</gene>
<dbReference type="RefSeq" id="WP_252863856.1">
    <property type="nucleotide sequence ID" value="NZ_CP113787.1"/>
</dbReference>
<protein>
    <submittedName>
        <fullName evidence="1">Uncharacterized protein</fullName>
    </submittedName>
</protein>
<proteinExistence type="predicted"/>
<accession>A0AA47FG61</accession>
<organism evidence="1 2">
    <name type="scientific">Actinomyces naeslundii</name>
    <dbReference type="NCBI Taxonomy" id="1655"/>
    <lineage>
        <taxon>Bacteria</taxon>
        <taxon>Bacillati</taxon>
        <taxon>Actinomycetota</taxon>
        <taxon>Actinomycetes</taxon>
        <taxon>Actinomycetales</taxon>
        <taxon>Actinomycetaceae</taxon>
        <taxon>Actinomyces</taxon>
    </lineage>
</organism>
<name>A0AA47FG61_ACTNA</name>
<reference evidence="1" key="1">
    <citation type="submission" date="2022-11" db="EMBL/GenBank/DDBJ databases">
        <title>Dental biofilm bacteria. Genome sequencing and assembly.</title>
        <authorList>
            <person name="Robertsson C."/>
        </authorList>
    </citation>
    <scope>NUCLEOTIDE SEQUENCE</scope>
    <source>
        <strain evidence="1">CW</strain>
    </source>
</reference>
<evidence type="ECO:0000313" key="2">
    <source>
        <dbReference type="Proteomes" id="UP001163127"/>
    </source>
</evidence>